<evidence type="ECO:0000259" key="10">
    <source>
        <dbReference type="Pfam" id="PF03639"/>
    </source>
</evidence>
<evidence type="ECO:0000256" key="7">
    <source>
        <dbReference type="ARBA" id="ARBA00023316"/>
    </source>
</evidence>
<evidence type="ECO:0000313" key="13">
    <source>
        <dbReference type="Proteomes" id="UP000189580"/>
    </source>
</evidence>
<evidence type="ECO:0000256" key="1">
    <source>
        <dbReference type="ARBA" id="ARBA00000382"/>
    </source>
</evidence>
<dbReference type="Pfam" id="PF17652">
    <property type="entry name" value="Glyco_hydro81C"/>
    <property type="match status" value="1"/>
</dbReference>
<evidence type="ECO:0000256" key="4">
    <source>
        <dbReference type="ARBA" id="ARBA00022801"/>
    </source>
</evidence>
<dbReference type="KEGG" id="slb:AWJ20_4170"/>
<accession>A0A167C8R2</accession>
<dbReference type="EC" id="3.2.1.39" evidence="3"/>
<dbReference type="InterPro" id="IPR005200">
    <property type="entry name" value="Endo-beta-glucanase"/>
</dbReference>
<feature type="domain" description="Glycosyl hydrolase family 81 N-terminal" evidence="10">
    <location>
        <begin position="85"/>
        <end position="407"/>
    </location>
</feature>
<evidence type="ECO:0000256" key="6">
    <source>
        <dbReference type="ARBA" id="ARBA00023295"/>
    </source>
</evidence>
<dbReference type="Gene3D" id="1.20.5.420">
    <property type="entry name" value="Immunoglobulin FC, subunit C"/>
    <property type="match status" value="1"/>
</dbReference>
<evidence type="ECO:0000313" key="12">
    <source>
        <dbReference type="EMBL" id="ANB11364.1"/>
    </source>
</evidence>
<keyword evidence="7" id="KW-0961">Cell wall biogenesis/degradation</keyword>
<dbReference type="PROSITE" id="PS52008">
    <property type="entry name" value="GH81"/>
    <property type="match status" value="1"/>
</dbReference>
<dbReference type="FunFam" id="2.70.98.30:FF:000006">
    <property type="entry name" value="Endo-1,3-beta-glucanase Engl1"/>
    <property type="match status" value="1"/>
</dbReference>
<feature type="domain" description="Glycosyl hydrolase family 81 C-terminal" evidence="11">
    <location>
        <begin position="423"/>
        <end position="771"/>
    </location>
</feature>
<feature type="region of interest" description="Disordered" evidence="9">
    <location>
        <begin position="12"/>
        <end position="31"/>
    </location>
</feature>
<dbReference type="InterPro" id="IPR040451">
    <property type="entry name" value="GH81_N"/>
</dbReference>
<keyword evidence="13" id="KW-1185">Reference proteome</keyword>
<dbReference type="GeneID" id="30036273"/>
<dbReference type="EMBL" id="CP014500">
    <property type="protein sequence ID" value="ANB11364.1"/>
    <property type="molecule type" value="Genomic_DNA"/>
</dbReference>
<dbReference type="InterPro" id="IPR040720">
    <property type="entry name" value="GH81_C"/>
</dbReference>
<keyword evidence="8" id="KW-0624">Polysaccharide degradation</keyword>
<evidence type="ECO:0000259" key="11">
    <source>
        <dbReference type="Pfam" id="PF17652"/>
    </source>
</evidence>
<dbReference type="GO" id="GO:0052861">
    <property type="term" value="F:endo-1,3(4)-beta-glucanase activity"/>
    <property type="evidence" value="ECO:0007669"/>
    <property type="project" value="InterPro"/>
</dbReference>
<dbReference type="Gene3D" id="1.10.287.1170">
    <property type="entry name" value="glycoside hydrolase family 81 endo-[beta] glucanase"/>
    <property type="match status" value="1"/>
</dbReference>
<proteinExistence type="inferred from homology"/>
<keyword evidence="6" id="KW-0326">Glycosidase</keyword>
<dbReference type="GO" id="GO:0071555">
    <property type="term" value="P:cell wall organization"/>
    <property type="evidence" value="ECO:0007669"/>
    <property type="project" value="UniProtKB-KW"/>
</dbReference>
<reference evidence="12 13" key="1">
    <citation type="submission" date="2016-02" db="EMBL/GenBank/DDBJ databases">
        <title>Complete genome sequence and transcriptome regulation of the pentose utilising yeast Sugiyamaella lignohabitans.</title>
        <authorList>
            <person name="Bellasio M."/>
            <person name="Peymann A."/>
            <person name="Valli M."/>
            <person name="Sipitzky M."/>
            <person name="Graf A."/>
            <person name="Sauer M."/>
            <person name="Marx H."/>
            <person name="Mattanovich D."/>
        </authorList>
    </citation>
    <scope>NUCLEOTIDE SEQUENCE [LARGE SCALE GENOMIC DNA]</scope>
    <source>
        <strain evidence="12 13">CBS 10342</strain>
    </source>
</reference>
<comment type="similarity">
    <text evidence="2">Belongs to the glycosyl hydrolase 81 family.</text>
</comment>
<dbReference type="Proteomes" id="UP000189580">
    <property type="component" value="Chromosome c"/>
</dbReference>
<organism evidence="12 13">
    <name type="scientific">Sugiyamaella lignohabitans</name>
    <dbReference type="NCBI Taxonomy" id="796027"/>
    <lineage>
        <taxon>Eukaryota</taxon>
        <taxon>Fungi</taxon>
        <taxon>Dikarya</taxon>
        <taxon>Ascomycota</taxon>
        <taxon>Saccharomycotina</taxon>
        <taxon>Dipodascomycetes</taxon>
        <taxon>Dipodascales</taxon>
        <taxon>Trichomonascaceae</taxon>
        <taxon>Sugiyamaella</taxon>
    </lineage>
</organism>
<comment type="catalytic activity">
    <reaction evidence="1">
        <text>Hydrolysis of (1-&gt;3)-beta-D-glucosidic linkages in (1-&gt;3)-beta-D-glucans.</text>
        <dbReference type="EC" id="3.2.1.39"/>
    </reaction>
</comment>
<evidence type="ECO:0000256" key="3">
    <source>
        <dbReference type="ARBA" id="ARBA00012780"/>
    </source>
</evidence>
<dbReference type="PANTHER" id="PTHR31983">
    <property type="entry name" value="ENDO-1,3(4)-BETA-GLUCANASE 1"/>
    <property type="match status" value="1"/>
</dbReference>
<dbReference type="GO" id="GO:0042973">
    <property type="term" value="F:glucan endo-1,3-beta-D-glucosidase activity"/>
    <property type="evidence" value="ECO:0007669"/>
    <property type="project" value="UniProtKB-EC"/>
</dbReference>
<protein>
    <recommendedName>
        <fullName evidence="3">glucan endo-1,3-beta-D-glucosidase</fullName>
        <ecNumber evidence="3">3.2.1.39</ecNumber>
    </recommendedName>
</protein>
<dbReference type="OrthoDB" id="4473401at2759"/>
<dbReference type="AlphaFoldDB" id="A0A167C8R2"/>
<evidence type="ECO:0000256" key="9">
    <source>
        <dbReference type="SAM" id="MobiDB-lite"/>
    </source>
</evidence>
<keyword evidence="4" id="KW-0378">Hydrolase</keyword>
<evidence type="ECO:0000256" key="8">
    <source>
        <dbReference type="ARBA" id="ARBA00023326"/>
    </source>
</evidence>
<name>A0A167C8R2_9ASCO</name>
<sequence length="778" mass="86773">MFNEIRNQLHNLHHRGDNNNDTPPPIPPRPAFIDAQAQAAMSMKSAPQPHSRPSSSGPPGPSRFNGNPFVPIGTPISDVFQRKPHPLPFQHGSQCAVQTNKFYANLFLDQKTLPAFPHPYAVWWSKTPDLLGFAVSHCTESQRVFGNDPNDDPAQYYFNPAGIQSANLGACEFNQDNVTLSTDSYTPLSVSVTLALTSNNSSRIDIPLASGIGFITGIYRNLTPQIQSLVGFQSVEPAPCPINGIDKYTLRLFNGVSWVLYVSAANGHDQLPKFSLRDNNHLVANVRVGDIGIVVQVGSCPQGAENVYDDAAGAYAVSAELQGNIFNDGSKGMYKIQYHVQGRSRAGQKTLIYALPHHVESFTQATASTRTNILLDSTTMGKMTACVTDNLEMEEDLPNFIGFLPWAQNITNKSDANFEFGKYSSEDLDLLRRTAEQELEQDMKGQGCLDSMYFSGKGIDKFAFVLIVAKYILKDDALTQKGLTKLKDVFAVFSRNQQQNPLVYDTTFKGLISVAGYNDPNADFGNTYYNDHHFHYGYFFHAAAVIGQLDKEYGGNWINENRVYVNSLLRDTSNYGEDKEFPISRSFDWFVGHSWAKGLFLSGDGKDEESTSEDYHFAYGVKLWGLVSGDAAMESRGNLMIAIMRRAMNKYMLFEDDNCIQPKKVLKNKVSGITFENKIDHATYFGMNPEYVQGIHMIPVTPVSSYVRSPKFVKEEWDQIIQHIVDKVDSGWKGILMINLALFDPKASYRFFSTNFNPQWLDGGMSLTWCLAFAKGVC</sequence>
<evidence type="ECO:0000256" key="2">
    <source>
        <dbReference type="ARBA" id="ARBA00010730"/>
    </source>
</evidence>
<dbReference type="PANTHER" id="PTHR31983:SF0">
    <property type="entry name" value="GLUCAN ENDO-1,3-BETA-D-GLUCOSIDASE 2"/>
    <property type="match status" value="1"/>
</dbReference>
<keyword evidence="5" id="KW-0119">Carbohydrate metabolism</keyword>
<dbReference type="RefSeq" id="XP_018733841.1">
    <property type="nucleotide sequence ID" value="XM_018881231.1"/>
</dbReference>
<dbReference type="Pfam" id="PF03639">
    <property type="entry name" value="Glyco_hydro_81"/>
    <property type="match status" value="1"/>
</dbReference>
<dbReference type="GO" id="GO:0009986">
    <property type="term" value="C:cell surface"/>
    <property type="evidence" value="ECO:0007669"/>
    <property type="project" value="TreeGrafter"/>
</dbReference>
<dbReference type="Gene3D" id="2.70.98.30">
    <property type="entry name" value="Golgi alpha-mannosidase II, domain 4"/>
    <property type="match status" value="1"/>
</dbReference>
<feature type="compositionally biased region" description="Low complexity" evidence="9">
    <location>
        <begin position="37"/>
        <end position="55"/>
    </location>
</feature>
<evidence type="ECO:0000256" key="5">
    <source>
        <dbReference type="ARBA" id="ARBA00023277"/>
    </source>
</evidence>
<feature type="region of interest" description="Disordered" evidence="9">
    <location>
        <begin position="37"/>
        <end position="68"/>
    </location>
</feature>
<dbReference type="GO" id="GO:0000272">
    <property type="term" value="P:polysaccharide catabolic process"/>
    <property type="evidence" value="ECO:0007669"/>
    <property type="project" value="UniProtKB-KW"/>
</dbReference>
<gene>
    <name evidence="12" type="primary">DSE4</name>
    <name evidence="12" type="ORF">AWJ20_4170</name>
</gene>